<dbReference type="EMBL" id="LT629791">
    <property type="protein sequence ID" value="SDU73606.1"/>
    <property type="molecule type" value="Genomic_DNA"/>
</dbReference>
<dbReference type="STRING" id="419479.SAMN04488563_4572"/>
<evidence type="ECO:0000256" key="4">
    <source>
        <dbReference type="ARBA" id="ARBA00022898"/>
    </source>
</evidence>
<comment type="cofactor">
    <cofactor evidence="1 6 7">
        <name>pyridoxal 5'-phosphate</name>
        <dbReference type="ChEBI" id="CHEBI:597326"/>
    </cofactor>
</comment>
<dbReference type="PANTHER" id="PTHR11999:SF70">
    <property type="entry name" value="MIP05841P"/>
    <property type="match status" value="1"/>
</dbReference>
<dbReference type="Proteomes" id="UP000182977">
    <property type="component" value="Chromosome I"/>
</dbReference>
<dbReference type="Gene3D" id="3.90.1150.10">
    <property type="entry name" value="Aspartate Aminotransferase, domain 1"/>
    <property type="match status" value="1"/>
</dbReference>
<dbReference type="PRINTS" id="PR00800">
    <property type="entry name" value="YHDCRBOXLASE"/>
</dbReference>
<feature type="modified residue" description="N6-(pyridoxal phosphate)lysine" evidence="6">
    <location>
        <position position="288"/>
    </location>
</feature>
<accession>A0A1H2KZ59</accession>
<evidence type="ECO:0000256" key="7">
    <source>
        <dbReference type="RuleBase" id="RU000382"/>
    </source>
</evidence>
<dbReference type="GO" id="GO:0004058">
    <property type="term" value="F:aromatic-L-amino-acid decarboxylase activity"/>
    <property type="evidence" value="ECO:0007669"/>
    <property type="project" value="UniProtKB-ARBA"/>
</dbReference>
<dbReference type="InterPro" id="IPR002129">
    <property type="entry name" value="PyrdxlP-dep_de-COase"/>
</dbReference>
<dbReference type="GO" id="GO:0005737">
    <property type="term" value="C:cytoplasm"/>
    <property type="evidence" value="ECO:0007669"/>
    <property type="project" value="TreeGrafter"/>
</dbReference>
<evidence type="ECO:0000256" key="2">
    <source>
        <dbReference type="ARBA" id="ARBA00009533"/>
    </source>
</evidence>
<dbReference type="PANTHER" id="PTHR11999">
    <property type="entry name" value="GROUP II PYRIDOXAL-5-PHOSPHATE DECARBOXYLASE"/>
    <property type="match status" value="1"/>
</dbReference>
<organism evidence="8 9">
    <name type="scientific">Jiangella alkaliphila</name>
    <dbReference type="NCBI Taxonomy" id="419479"/>
    <lineage>
        <taxon>Bacteria</taxon>
        <taxon>Bacillati</taxon>
        <taxon>Actinomycetota</taxon>
        <taxon>Actinomycetes</taxon>
        <taxon>Jiangellales</taxon>
        <taxon>Jiangellaceae</taxon>
        <taxon>Jiangella</taxon>
    </lineage>
</organism>
<keyword evidence="5 7" id="KW-0456">Lyase</keyword>
<evidence type="ECO:0000256" key="6">
    <source>
        <dbReference type="PIRSR" id="PIRSR602129-50"/>
    </source>
</evidence>
<comment type="similarity">
    <text evidence="2 7">Belongs to the group II decarboxylase family.</text>
</comment>
<evidence type="ECO:0000256" key="3">
    <source>
        <dbReference type="ARBA" id="ARBA00022793"/>
    </source>
</evidence>
<dbReference type="Gene3D" id="3.90.1150.170">
    <property type="match status" value="1"/>
</dbReference>
<name>A0A1H2KZ59_9ACTN</name>
<dbReference type="GO" id="GO:0006520">
    <property type="term" value="P:amino acid metabolic process"/>
    <property type="evidence" value="ECO:0007669"/>
    <property type="project" value="InterPro"/>
</dbReference>
<dbReference type="InterPro" id="IPR015424">
    <property type="entry name" value="PyrdxlP-dep_Trfase"/>
</dbReference>
<protein>
    <submittedName>
        <fullName evidence="8">Aromatic-L-amino-acid decarboxylase</fullName>
    </submittedName>
</protein>
<dbReference type="AlphaFoldDB" id="A0A1H2KZ59"/>
<sequence length="458" mass="49138">MHSELEPDRATRTLWAKGVLDYLDDFIDGLPDAPASWDGSTAATTTAPPGAGPRPLAGLMTEVATAVAAAVETAGPGYLAYFPAGGLYSSVLGELLAQTVNRYTGVAATAPGLVGLEQSVVRWLCDQFRLPSPAGGLITSGASIATLTALHAARVDRLDQPDPRATIYVTEHTHHCVAKAARIAGCTDAQLRVVSVDAELRMDVDAARTAIGRDRADGRRPFLIVGTAGSTSTGTVDPLRRIAALAAEESLWFHVDGAYGGGFQLTEYGRTLLDGAELADSITFDPHKSLFLPYGTGVLLVRDEQTLRSAFSAGGDYLQDLVDDPGLPDYADLGPELTRDSRGLRLWLPLQLHGVDAFRSALEEKLELARWAYDELRADPHLDVPLRPDLTVIVAHSVAGDDATRRLLERVNAGRRVFLSSTRLAGRNAIRLCVLSHRTHRDRVEEGVEAIRAAARRS</sequence>
<dbReference type="RefSeq" id="WP_046772696.1">
    <property type="nucleotide sequence ID" value="NZ_LBMC01000073.1"/>
</dbReference>
<dbReference type="OrthoDB" id="3335676at2"/>
<dbReference type="InterPro" id="IPR015422">
    <property type="entry name" value="PyrdxlP-dep_Trfase_small"/>
</dbReference>
<evidence type="ECO:0000313" key="9">
    <source>
        <dbReference type="Proteomes" id="UP000182977"/>
    </source>
</evidence>
<reference evidence="9" key="1">
    <citation type="submission" date="2016-10" db="EMBL/GenBank/DDBJ databases">
        <authorList>
            <person name="Varghese N."/>
            <person name="Submissions S."/>
        </authorList>
    </citation>
    <scope>NUCLEOTIDE SEQUENCE [LARGE SCALE GENOMIC DNA]</scope>
    <source>
        <strain evidence="9">DSM 45079</strain>
    </source>
</reference>
<dbReference type="Gene3D" id="3.40.640.10">
    <property type="entry name" value="Type I PLP-dependent aspartate aminotransferase-like (Major domain)"/>
    <property type="match status" value="1"/>
</dbReference>
<gene>
    <name evidence="8" type="ORF">SAMN04488563_4572</name>
</gene>
<evidence type="ECO:0000256" key="5">
    <source>
        <dbReference type="ARBA" id="ARBA00023239"/>
    </source>
</evidence>
<dbReference type="Pfam" id="PF00282">
    <property type="entry name" value="Pyridoxal_deC"/>
    <property type="match status" value="1"/>
</dbReference>
<evidence type="ECO:0000256" key="1">
    <source>
        <dbReference type="ARBA" id="ARBA00001933"/>
    </source>
</evidence>
<keyword evidence="3" id="KW-0210">Decarboxylase</keyword>
<dbReference type="GO" id="GO:0030170">
    <property type="term" value="F:pyridoxal phosphate binding"/>
    <property type="evidence" value="ECO:0007669"/>
    <property type="project" value="InterPro"/>
</dbReference>
<dbReference type="InterPro" id="IPR015421">
    <property type="entry name" value="PyrdxlP-dep_Trfase_major"/>
</dbReference>
<evidence type="ECO:0000313" key="8">
    <source>
        <dbReference type="EMBL" id="SDU73606.1"/>
    </source>
</evidence>
<proteinExistence type="inferred from homology"/>
<dbReference type="InterPro" id="IPR010977">
    <property type="entry name" value="Aromatic_deC"/>
</dbReference>
<dbReference type="SUPFAM" id="SSF53383">
    <property type="entry name" value="PLP-dependent transferases"/>
    <property type="match status" value="1"/>
</dbReference>
<keyword evidence="4 6" id="KW-0663">Pyridoxal phosphate</keyword>
<keyword evidence="9" id="KW-1185">Reference proteome</keyword>
<dbReference type="GO" id="GO:0019752">
    <property type="term" value="P:carboxylic acid metabolic process"/>
    <property type="evidence" value="ECO:0007669"/>
    <property type="project" value="InterPro"/>
</dbReference>